<proteinExistence type="predicted"/>
<accession>A0A8S5SWQ0</accession>
<evidence type="ECO:0000313" key="1">
    <source>
        <dbReference type="EMBL" id="DAF55203.1"/>
    </source>
</evidence>
<organism evidence="1">
    <name type="scientific">Siphoviridae sp. ctZHD14</name>
    <dbReference type="NCBI Taxonomy" id="2827891"/>
    <lineage>
        <taxon>Viruses</taxon>
        <taxon>Duplodnaviria</taxon>
        <taxon>Heunggongvirae</taxon>
        <taxon>Uroviricota</taxon>
        <taxon>Caudoviricetes</taxon>
    </lineage>
</organism>
<name>A0A8S5SWQ0_9CAUD</name>
<sequence length="748" mass="85820">MRKIYEYLEDNYYEDANSQKQKRKFLSTLDDFVNQKQYVKITLLNWHEDPIKEIAGELTSGTLTKDGSSAVRRTCQLQCSVNGGEYNVEDGEMDFAINKKVFIEIGVKNYTNEYPEYPILYFPQGVFFISSFAITSSATSTVNISLTLKDKMCGLNGEVGGSFQATTILDEQDTQSPSGQYVTEKVLIYNIIQELVHHFGGEDLNNIIIEDVPLRIKRVMKWSGDNPIYLVPINTEDYTWYNVVEEKPTDADGVIQVQNGTDAGYVYDDFVYSDDLTANLGENVCTILDKIKSYLGNYEYFYDVFGVFHFREIKNYLNTTQAKTIVEDMNANNYLAEVTDGKTVYSFDDKKNLISLTSNPQYGNIKNDYIVQGLRKMTNSDISYAVRYHLSIDKKPKPGNTYYNILSYTEKDTNLVKLAFPLTVDSETQLPMPGNFNLIYRTKDSNKFYYWEDEVYKEVPVISYYPPKSEIATFVSEEKAEASIKNGGYTTKDWRTELFLQGLLAKNNGTDSGMYYSNLQSDYNFYLNSTSWLKDIYDQVSRERIDTDYYFEELEAFWPQIYDLDKQEFIGTQEDRTLYTESLTDGNFFLDFIEPSTSGLGEFSVSNIGRRTDAVSNEDINCLFQPSIPDIVFLNVDADDFQDMLDECRTKGQPFTQVKGDIYWAFSTGGYKNGAFDQIKYELYQHTTYQKTLSLSALPVFYLEPNSRIKINDASTNTYGDFMLQNISIPLGAGNTMNCTANECLERF</sequence>
<protein>
    <submittedName>
        <fullName evidence="1">Uncharacterized protein</fullName>
    </submittedName>
</protein>
<dbReference type="EMBL" id="BK032687">
    <property type="protein sequence ID" value="DAF55203.1"/>
    <property type="molecule type" value="Genomic_DNA"/>
</dbReference>
<reference evidence="1" key="1">
    <citation type="journal article" date="2021" name="Proc. Natl. Acad. Sci. U.S.A.">
        <title>A Catalog of Tens of Thousands of Viruses from Human Metagenomes Reveals Hidden Associations with Chronic Diseases.</title>
        <authorList>
            <person name="Tisza M.J."/>
            <person name="Buck C.B."/>
        </authorList>
    </citation>
    <scope>NUCLEOTIDE SEQUENCE</scope>
    <source>
        <strain evidence="1">CtZHD14</strain>
    </source>
</reference>